<evidence type="ECO:0000256" key="1">
    <source>
        <dbReference type="SAM" id="SignalP"/>
    </source>
</evidence>
<evidence type="ECO:0000313" key="2">
    <source>
        <dbReference type="EMBL" id="HIX06050.1"/>
    </source>
</evidence>
<proteinExistence type="predicted"/>
<keyword evidence="1" id="KW-0732">Signal</keyword>
<dbReference type="SUPFAM" id="SSF82171">
    <property type="entry name" value="DPP6 N-terminal domain-like"/>
    <property type="match status" value="1"/>
</dbReference>
<reference evidence="2" key="2">
    <citation type="submission" date="2021-04" db="EMBL/GenBank/DDBJ databases">
        <authorList>
            <person name="Gilroy R."/>
        </authorList>
    </citation>
    <scope>NUCLEOTIDE SEQUENCE</scope>
    <source>
        <strain evidence="2">2239</strain>
    </source>
</reference>
<feature type="chain" id="PRO_5038383507" evidence="1">
    <location>
        <begin position="18"/>
        <end position="340"/>
    </location>
</feature>
<organism evidence="2 3">
    <name type="scientific">Candidatus Allofournierella pullicola</name>
    <dbReference type="NCBI Taxonomy" id="2838596"/>
    <lineage>
        <taxon>Bacteria</taxon>
        <taxon>Bacillati</taxon>
        <taxon>Bacillota</taxon>
        <taxon>Clostridia</taxon>
        <taxon>Eubacteriales</taxon>
        <taxon>Oscillospiraceae</taxon>
        <taxon>Allofournierella</taxon>
    </lineage>
</organism>
<name>A0A9D1V4Q8_9FIRM</name>
<comment type="caution">
    <text evidence="2">The sequence shown here is derived from an EMBL/GenBank/DDBJ whole genome shotgun (WGS) entry which is preliminary data.</text>
</comment>
<gene>
    <name evidence="2" type="ORF">H9865_08130</name>
</gene>
<accession>A0A9D1V4Q8</accession>
<dbReference type="Proteomes" id="UP000824193">
    <property type="component" value="Unassembled WGS sequence"/>
</dbReference>
<protein>
    <submittedName>
        <fullName evidence="2">Uncharacterized protein</fullName>
    </submittedName>
</protein>
<reference evidence="2" key="1">
    <citation type="journal article" date="2021" name="PeerJ">
        <title>Extensive microbial diversity within the chicken gut microbiome revealed by metagenomics and culture.</title>
        <authorList>
            <person name="Gilroy R."/>
            <person name="Ravi A."/>
            <person name="Getino M."/>
            <person name="Pursley I."/>
            <person name="Horton D.L."/>
            <person name="Alikhan N.F."/>
            <person name="Baker D."/>
            <person name="Gharbi K."/>
            <person name="Hall N."/>
            <person name="Watson M."/>
            <person name="Adriaenssens E.M."/>
            <person name="Foster-Nyarko E."/>
            <person name="Jarju S."/>
            <person name="Secka A."/>
            <person name="Antonio M."/>
            <person name="Oren A."/>
            <person name="Chaudhuri R.R."/>
            <person name="La Ragione R."/>
            <person name="Hildebrand F."/>
            <person name="Pallen M.J."/>
        </authorList>
    </citation>
    <scope>NUCLEOTIDE SEQUENCE</scope>
    <source>
        <strain evidence="2">2239</strain>
    </source>
</reference>
<evidence type="ECO:0000313" key="3">
    <source>
        <dbReference type="Proteomes" id="UP000824193"/>
    </source>
</evidence>
<sequence>MKPSLWISLFLTGVLLAACTRQNSPLVPDAPSSPPAAAAQTAEPQASGGLTLLGGWNGKSSGSSDGYYYLARQDGGDFVLHFVDYATLEDAAVCSAGCTHTDEGCTALFRWDGCDIRVYAAQDRLFVVYCGEAKEQTGKARVISCGRDGSGQRELARFGASDFIDSAPAWDGQRLYLLVSSFNEGKAERRLVSLDAATGEQKEQTGLPPLDTAVEGVFGRQLVLRFGEGAQAGWGLRDVDAGAWQELVRGEEEGVFGHYLIDPQGHAVKQTLATTGEFGDHPLEVFAGAEGNCLVAREYSVSQVEIPGPEGETEMVDEERYTFALLPKEDFWADRPNYIR</sequence>
<dbReference type="PROSITE" id="PS51257">
    <property type="entry name" value="PROKAR_LIPOPROTEIN"/>
    <property type="match status" value="1"/>
</dbReference>
<dbReference type="AlphaFoldDB" id="A0A9D1V4Q8"/>
<feature type="signal peptide" evidence="1">
    <location>
        <begin position="1"/>
        <end position="17"/>
    </location>
</feature>
<dbReference type="EMBL" id="DXFW01000023">
    <property type="protein sequence ID" value="HIX06050.1"/>
    <property type="molecule type" value="Genomic_DNA"/>
</dbReference>